<comment type="caution">
    <text evidence="1">The sequence shown here is derived from an EMBL/GenBank/DDBJ whole genome shotgun (WGS) entry which is preliminary data.</text>
</comment>
<dbReference type="PANTHER" id="PTHR40624:SF1">
    <property type="entry name" value="BIOSYNTHESIS MONOOXYGENASE, PUTATIVE (AFU_ORTHOLOGUE AFUA_1G12025)-RELATED"/>
    <property type="match status" value="1"/>
</dbReference>
<dbReference type="PANTHER" id="PTHR40624">
    <property type="entry name" value="BIOSYNTHESIS MONOOXYGENASE, PUTATIVE (AFU_ORTHOLOGUE AFUA_1G12025)-RELATED"/>
    <property type="match status" value="1"/>
</dbReference>
<protein>
    <recommendedName>
        <fullName evidence="3">ABM domain-containing protein</fullName>
    </recommendedName>
</protein>
<dbReference type="SUPFAM" id="SSF54909">
    <property type="entry name" value="Dimeric alpha+beta barrel"/>
    <property type="match status" value="1"/>
</dbReference>
<keyword evidence="2" id="KW-1185">Reference proteome</keyword>
<accession>A0ABR0JYT7</accession>
<dbReference type="Gene3D" id="3.30.70.100">
    <property type="match status" value="1"/>
</dbReference>
<dbReference type="EMBL" id="JAVRRG010000208">
    <property type="protein sequence ID" value="KAK5077643.1"/>
    <property type="molecule type" value="Genomic_DNA"/>
</dbReference>
<reference evidence="1 2" key="1">
    <citation type="submission" date="2023-08" db="EMBL/GenBank/DDBJ databases">
        <title>Black Yeasts Isolated from many extreme environments.</title>
        <authorList>
            <person name="Coleine C."/>
            <person name="Stajich J.E."/>
            <person name="Selbmann L."/>
        </authorList>
    </citation>
    <scope>NUCLEOTIDE SEQUENCE [LARGE SCALE GENOMIC DNA]</scope>
    <source>
        <strain evidence="1 2">CCFEE 5885</strain>
    </source>
</reference>
<evidence type="ECO:0008006" key="3">
    <source>
        <dbReference type="Google" id="ProtNLM"/>
    </source>
</evidence>
<name>A0ABR0JYT7_9EURO</name>
<dbReference type="InterPro" id="IPR011008">
    <property type="entry name" value="Dimeric_a/b-barrel"/>
</dbReference>
<proteinExistence type="predicted"/>
<gene>
    <name evidence="1" type="ORF">LTR24_009443</name>
</gene>
<organism evidence="1 2">
    <name type="scientific">Lithohypha guttulata</name>
    <dbReference type="NCBI Taxonomy" id="1690604"/>
    <lineage>
        <taxon>Eukaryota</taxon>
        <taxon>Fungi</taxon>
        <taxon>Dikarya</taxon>
        <taxon>Ascomycota</taxon>
        <taxon>Pezizomycotina</taxon>
        <taxon>Eurotiomycetes</taxon>
        <taxon>Chaetothyriomycetidae</taxon>
        <taxon>Chaetothyriales</taxon>
        <taxon>Trichomeriaceae</taxon>
        <taxon>Lithohypha</taxon>
    </lineage>
</organism>
<evidence type="ECO:0000313" key="2">
    <source>
        <dbReference type="Proteomes" id="UP001345013"/>
    </source>
</evidence>
<sequence length="249" mass="27588">MTNSAIVIITRLIATNKQARDQILEHFHTIALYSSVNEPGVLKYASCLPDDAKDETTVYVIEEHLDKPTYDAHMSLQPVTSFTAALQDKSNPLITSDTKIYTVAWTPALLSRDDRLPSNAMKTTAYDLRARIEHPYILFATITDPDKEDIDTLEPYGAAIVKYATENEPDTIFYADARPVEPSPEARATGAEASAGGFICAVEVYASKEACMKHLQDESVKDLAVEGNKLGSKFEIVPMVMNEGWLIRE</sequence>
<evidence type="ECO:0000313" key="1">
    <source>
        <dbReference type="EMBL" id="KAK5077643.1"/>
    </source>
</evidence>
<dbReference type="Proteomes" id="UP001345013">
    <property type="component" value="Unassembled WGS sequence"/>
</dbReference>